<feature type="transmembrane region" description="Helical" evidence="9">
    <location>
        <begin position="42"/>
        <end position="68"/>
    </location>
</feature>
<feature type="transmembrane region" description="Helical" evidence="9">
    <location>
        <begin position="115"/>
        <end position="135"/>
    </location>
</feature>
<dbReference type="Gene3D" id="3.30.565.10">
    <property type="entry name" value="Histidine kinase-like ATPase, C-terminal domain"/>
    <property type="match status" value="1"/>
</dbReference>
<dbReference type="SUPFAM" id="SSF55874">
    <property type="entry name" value="ATPase domain of HSP90 chaperone/DNA topoisomerase II/histidine kinase"/>
    <property type="match status" value="1"/>
</dbReference>
<dbReference type="KEGG" id="pmq:PM3016_759"/>
<keyword evidence="3" id="KW-0597">Phosphoprotein</keyword>
<keyword evidence="5" id="KW-0547">Nucleotide-binding</keyword>
<dbReference type="Proteomes" id="UP000007523">
    <property type="component" value="Chromosome"/>
</dbReference>
<dbReference type="STRING" id="1116391.PM3016_759"/>
<dbReference type="PRINTS" id="PR00344">
    <property type="entry name" value="BCTRLSENSOR"/>
</dbReference>
<reference evidence="11 12" key="1">
    <citation type="journal article" date="2012" name="J. Bacteriol.">
        <title>Complete Genome Sequence of Paenibacillus mucilaginosus 3016, a Bacterium Functional as Microbial Fertilizer.</title>
        <authorList>
            <person name="Ma M."/>
            <person name="Wang Z."/>
            <person name="Li L."/>
            <person name="Jiang X."/>
            <person name="Guan D."/>
            <person name="Cao F."/>
            <person name="Chen H."/>
            <person name="Wang X."/>
            <person name="Shen D."/>
            <person name="Du B."/>
            <person name="Li J."/>
        </authorList>
    </citation>
    <scope>NUCLEOTIDE SEQUENCE [LARGE SCALE GENOMIC DNA]</scope>
    <source>
        <strain evidence="11 12">3016</strain>
    </source>
</reference>
<dbReference type="GO" id="GO:0005524">
    <property type="term" value="F:ATP binding"/>
    <property type="evidence" value="ECO:0007669"/>
    <property type="project" value="UniProtKB-KW"/>
</dbReference>
<dbReference type="Pfam" id="PF02518">
    <property type="entry name" value="HATPase_c"/>
    <property type="match status" value="1"/>
</dbReference>
<keyword evidence="9" id="KW-0812">Transmembrane</keyword>
<feature type="transmembrane region" description="Helical" evidence="9">
    <location>
        <begin position="147"/>
        <end position="170"/>
    </location>
</feature>
<keyword evidence="7" id="KW-0067">ATP-binding</keyword>
<dbReference type="EMBL" id="CP003235">
    <property type="protein sequence ID" value="AFC27713.1"/>
    <property type="molecule type" value="Genomic_DNA"/>
</dbReference>
<keyword evidence="9" id="KW-0472">Membrane</keyword>
<feature type="domain" description="Histidine kinase" evidence="10">
    <location>
        <begin position="316"/>
        <end position="423"/>
    </location>
</feature>
<keyword evidence="6 11" id="KW-0418">Kinase</keyword>
<evidence type="ECO:0000256" key="2">
    <source>
        <dbReference type="ARBA" id="ARBA00012438"/>
    </source>
</evidence>
<dbReference type="AlphaFoldDB" id="H6N8W7"/>
<evidence type="ECO:0000256" key="9">
    <source>
        <dbReference type="SAM" id="Phobius"/>
    </source>
</evidence>
<evidence type="ECO:0000256" key="8">
    <source>
        <dbReference type="ARBA" id="ARBA00023012"/>
    </source>
</evidence>
<dbReference type="InterPro" id="IPR003594">
    <property type="entry name" value="HATPase_dom"/>
</dbReference>
<dbReference type="GO" id="GO:0000160">
    <property type="term" value="P:phosphorelay signal transduction system"/>
    <property type="evidence" value="ECO:0007669"/>
    <property type="project" value="UniProtKB-KW"/>
</dbReference>
<dbReference type="GO" id="GO:0004673">
    <property type="term" value="F:protein histidine kinase activity"/>
    <property type="evidence" value="ECO:0007669"/>
    <property type="project" value="UniProtKB-EC"/>
</dbReference>
<dbReference type="PROSITE" id="PS50109">
    <property type="entry name" value="HIS_KIN"/>
    <property type="match status" value="1"/>
</dbReference>
<dbReference type="EC" id="2.7.13.3" evidence="2"/>
<keyword evidence="8" id="KW-0902">Two-component regulatory system</keyword>
<evidence type="ECO:0000256" key="6">
    <source>
        <dbReference type="ARBA" id="ARBA00022777"/>
    </source>
</evidence>
<dbReference type="HOGENOM" id="CLU_052005_1_0_9"/>
<sequence>MVAINEKGLLLLLMAVMVPLAGELHFYPFGDDFRISLGTPAFFFFLLWIRGVPAVLSGLLAGVCVMLFRMGLGALTGGEADWGRLLQLHFPALFYYLAYGTAFFVMQVSRLDRPLLLGVLGVPLELTAAVTELLLRYAGTARTITLSTLNVIAIIALFRSFFVIGFVNLLKLRESQAAAELQRRRNEEMLMLVSELYEESLHLQKTLQDAEQMTQMSYALYKSLKGLQLGEGTEGLAQKALALAGGVHEIKKDNQRIHAGLARLITDDGLPDYMAVEELADVVLRSNGRVARMLGKEIDMQLQADGPFPLCHAYTLLSLLNNAVVNSVEAIAERGTVRITAERSGESLVLRVADDGPGIPPKLRELVFQPGFTTKYDKAGRPSTGIGLGYVKQTVEAMDGTVTLLPGIGGRGTEVCMTLPLGQVGKGE</sequence>
<dbReference type="CDD" id="cd00075">
    <property type="entry name" value="HATPase"/>
    <property type="match status" value="1"/>
</dbReference>
<evidence type="ECO:0000256" key="7">
    <source>
        <dbReference type="ARBA" id="ARBA00022840"/>
    </source>
</evidence>
<evidence type="ECO:0000256" key="1">
    <source>
        <dbReference type="ARBA" id="ARBA00000085"/>
    </source>
</evidence>
<dbReference type="PANTHER" id="PTHR44936:SF9">
    <property type="entry name" value="SENSOR PROTEIN CREC"/>
    <property type="match status" value="1"/>
</dbReference>
<dbReference type="SMART" id="SM00387">
    <property type="entry name" value="HATPase_c"/>
    <property type="match status" value="1"/>
</dbReference>
<accession>H6N8W7</accession>
<name>H6N8W7_9BACL</name>
<evidence type="ECO:0000256" key="3">
    <source>
        <dbReference type="ARBA" id="ARBA00022553"/>
    </source>
</evidence>
<evidence type="ECO:0000313" key="12">
    <source>
        <dbReference type="Proteomes" id="UP000007523"/>
    </source>
</evidence>
<dbReference type="PANTHER" id="PTHR44936">
    <property type="entry name" value="SENSOR PROTEIN CREC"/>
    <property type="match status" value="1"/>
</dbReference>
<dbReference type="InterPro" id="IPR004358">
    <property type="entry name" value="Sig_transdc_His_kin-like_C"/>
</dbReference>
<evidence type="ECO:0000256" key="4">
    <source>
        <dbReference type="ARBA" id="ARBA00022679"/>
    </source>
</evidence>
<evidence type="ECO:0000313" key="11">
    <source>
        <dbReference type="EMBL" id="AFC27713.1"/>
    </source>
</evidence>
<keyword evidence="9" id="KW-1133">Transmembrane helix</keyword>
<dbReference type="InterPro" id="IPR036890">
    <property type="entry name" value="HATPase_C_sf"/>
</dbReference>
<keyword evidence="4" id="KW-0808">Transferase</keyword>
<keyword evidence="12" id="KW-1185">Reference proteome</keyword>
<proteinExistence type="predicted"/>
<feature type="transmembrane region" description="Helical" evidence="9">
    <location>
        <begin position="88"/>
        <end position="109"/>
    </location>
</feature>
<comment type="catalytic activity">
    <reaction evidence="1">
        <text>ATP + protein L-histidine = ADP + protein N-phospho-L-histidine.</text>
        <dbReference type="EC" id="2.7.13.3"/>
    </reaction>
</comment>
<evidence type="ECO:0000256" key="5">
    <source>
        <dbReference type="ARBA" id="ARBA00022741"/>
    </source>
</evidence>
<dbReference type="InterPro" id="IPR050980">
    <property type="entry name" value="2C_sensor_his_kinase"/>
</dbReference>
<evidence type="ECO:0000259" key="10">
    <source>
        <dbReference type="PROSITE" id="PS50109"/>
    </source>
</evidence>
<organism evidence="11 12">
    <name type="scientific">Paenibacillus mucilaginosus 3016</name>
    <dbReference type="NCBI Taxonomy" id="1116391"/>
    <lineage>
        <taxon>Bacteria</taxon>
        <taxon>Bacillati</taxon>
        <taxon>Bacillota</taxon>
        <taxon>Bacilli</taxon>
        <taxon>Bacillales</taxon>
        <taxon>Paenibacillaceae</taxon>
        <taxon>Paenibacillus</taxon>
    </lineage>
</organism>
<gene>
    <name evidence="11" type="ORF">PM3016_759</name>
</gene>
<dbReference type="InterPro" id="IPR005467">
    <property type="entry name" value="His_kinase_dom"/>
</dbReference>
<protein>
    <recommendedName>
        <fullName evidence="2">histidine kinase</fullName>
        <ecNumber evidence="2">2.7.13.3</ecNumber>
    </recommendedName>
</protein>